<organism evidence="1 2">
    <name type="scientific">Aquincola agrisoli</name>
    <dbReference type="NCBI Taxonomy" id="3119538"/>
    <lineage>
        <taxon>Bacteria</taxon>
        <taxon>Pseudomonadati</taxon>
        <taxon>Pseudomonadota</taxon>
        <taxon>Betaproteobacteria</taxon>
        <taxon>Burkholderiales</taxon>
        <taxon>Sphaerotilaceae</taxon>
        <taxon>Aquincola</taxon>
    </lineage>
</organism>
<evidence type="ECO:0000313" key="1">
    <source>
        <dbReference type="EMBL" id="MEF7616485.1"/>
    </source>
</evidence>
<dbReference type="RefSeq" id="WP_332291988.1">
    <property type="nucleotide sequence ID" value="NZ_JAZIBG010000044.1"/>
</dbReference>
<comment type="caution">
    <text evidence="1">The sequence shown here is derived from an EMBL/GenBank/DDBJ whole genome shotgun (WGS) entry which is preliminary data.</text>
</comment>
<accession>A0AAW9QGW3</accession>
<keyword evidence="2" id="KW-1185">Reference proteome</keyword>
<reference evidence="1 2" key="1">
    <citation type="submission" date="2024-02" db="EMBL/GenBank/DDBJ databases">
        <title>Genome sequence of Aquincola sp. MAHUQ-54.</title>
        <authorList>
            <person name="Huq M.A."/>
        </authorList>
    </citation>
    <scope>NUCLEOTIDE SEQUENCE [LARGE SCALE GENOMIC DNA]</scope>
    <source>
        <strain evidence="1 2">MAHUQ-54</strain>
    </source>
</reference>
<dbReference type="AlphaFoldDB" id="A0AAW9QGW3"/>
<dbReference type="EMBL" id="JAZIBG010000044">
    <property type="protein sequence ID" value="MEF7616485.1"/>
    <property type="molecule type" value="Genomic_DNA"/>
</dbReference>
<sequence length="107" mass="11692">MSHKPTPTGPATRPIREALDASAPLLRLVERVRASNERYEVIKPALPPALRRHVQPGPVDDEGWALLVTNAAVSAKLRQMLPRLDDLLREAGLPTPAIRIRVLASPA</sequence>
<dbReference type="Proteomes" id="UP001336250">
    <property type="component" value="Unassembled WGS sequence"/>
</dbReference>
<evidence type="ECO:0000313" key="2">
    <source>
        <dbReference type="Proteomes" id="UP001336250"/>
    </source>
</evidence>
<protein>
    <recommendedName>
        <fullName evidence="3">DUF721 domain-containing protein</fullName>
    </recommendedName>
</protein>
<proteinExistence type="predicted"/>
<gene>
    <name evidence="1" type="ORF">V4F39_21395</name>
</gene>
<evidence type="ECO:0008006" key="3">
    <source>
        <dbReference type="Google" id="ProtNLM"/>
    </source>
</evidence>
<name>A0AAW9QGW3_9BURK</name>